<dbReference type="OrthoDB" id="3746870at2"/>
<dbReference type="InterPro" id="IPR023833">
    <property type="entry name" value="Signal_pept_SipW-depend-type"/>
</dbReference>
<dbReference type="AlphaFoldDB" id="A0A3N0CL32"/>
<evidence type="ECO:0000313" key="2">
    <source>
        <dbReference type="Proteomes" id="UP000267128"/>
    </source>
</evidence>
<protein>
    <recommendedName>
        <fullName evidence="3">Alternate-type signal peptide domain-containing protein</fullName>
    </recommendedName>
</protein>
<dbReference type="NCBIfam" id="TIGR04088">
    <property type="entry name" value="cognate_SipW"/>
    <property type="match status" value="1"/>
</dbReference>
<sequence>MSKLDLTRRLRSTRTKALLSLGVVAALGASGTFALWSDTVAVSGTSITTGSIDLLVNGDADDAVAFTTLNVTGMLPGNTTAGVITVKNDGLSPLTYYATQAITGTAFPAGTLTVKLTAAATTTGGPGLGGTCGGATLANTAGGFVAGNFIGSVGTQRPLAAGATETFCVQATLDNAADQALYSNKTTNVALTFTASQ</sequence>
<organism evidence="1 2">
    <name type="scientific">Nocardioides marmoriginsengisoli</name>
    <dbReference type="NCBI Taxonomy" id="661483"/>
    <lineage>
        <taxon>Bacteria</taxon>
        <taxon>Bacillati</taxon>
        <taxon>Actinomycetota</taxon>
        <taxon>Actinomycetes</taxon>
        <taxon>Propionibacteriales</taxon>
        <taxon>Nocardioidaceae</taxon>
        <taxon>Nocardioides</taxon>
    </lineage>
</organism>
<comment type="caution">
    <text evidence="1">The sequence shown here is derived from an EMBL/GenBank/DDBJ whole genome shotgun (WGS) entry which is preliminary data.</text>
</comment>
<accession>A0A3N0CL32</accession>
<dbReference type="EMBL" id="RJSE01000005">
    <property type="protein sequence ID" value="RNL64142.1"/>
    <property type="molecule type" value="Genomic_DNA"/>
</dbReference>
<name>A0A3N0CL32_9ACTN</name>
<evidence type="ECO:0000313" key="1">
    <source>
        <dbReference type="EMBL" id="RNL64142.1"/>
    </source>
</evidence>
<dbReference type="Proteomes" id="UP000267128">
    <property type="component" value="Unassembled WGS sequence"/>
</dbReference>
<proteinExistence type="predicted"/>
<keyword evidence="2" id="KW-1185">Reference proteome</keyword>
<dbReference type="RefSeq" id="WP_123226720.1">
    <property type="nucleotide sequence ID" value="NZ_RJSE01000005.1"/>
</dbReference>
<evidence type="ECO:0008006" key="3">
    <source>
        <dbReference type="Google" id="ProtNLM"/>
    </source>
</evidence>
<reference evidence="1 2" key="1">
    <citation type="submission" date="2018-11" db="EMBL/GenBank/DDBJ databases">
        <authorList>
            <person name="Li F."/>
        </authorList>
    </citation>
    <scope>NUCLEOTIDE SEQUENCE [LARGE SCALE GENOMIC DNA]</scope>
    <source>
        <strain evidence="1 2">Gsoil 097</strain>
    </source>
</reference>
<gene>
    <name evidence="1" type="ORF">EFK50_06280</name>
</gene>